<gene>
    <name evidence="4" type="ORF">DARMORV10_A07P40730.1</name>
</gene>
<dbReference type="Pfam" id="PF25597">
    <property type="entry name" value="SH3_retrovirus"/>
    <property type="match status" value="1"/>
</dbReference>
<evidence type="ECO:0000259" key="3">
    <source>
        <dbReference type="Pfam" id="PF25597"/>
    </source>
</evidence>
<feature type="compositionally biased region" description="Pro residues" evidence="1">
    <location>
        <begin position="96"/>
        <end position="127"/>
    </location>
</feature>
<feature type="domain" description="Retroviral polymerase SH3-like" evidence="3">
    <location>
        <begin position="4"/>
        <end position="65"/>
    </location>
</feature>
<dbReference type="EMBL" id="HG994361">
    <property type="protein sequence ID" value="CAF2200969.1"/>
    <property type="molecule type" value="Genomic_DNA"/>
</dbReference>
<accession>A0A816ZAV1</accession>
<feature type="compositionally biased region" description="Low complexity" evidence="1">
    <location>
        <begin position="128"/>
        <end position="139"/>
    </location>
</feature>
<sequence length="452" mass="50113">IFGCLCFPWTKPYTSHKLDARSSPCVFLGYSTTQSAYYCLDRKTSRIYTSRHVVFHEYVFPFELPNPLTSDSFDENVPAASSNADHVTTTVIPLKPQAPPSTAPAPPSTAPAPPSTAPVPVLQPPNSAPTTTTPTAAAAPPIPPPEQSTQPTIIPSTEAPPAAPNPVQHQPQRASTRKRKPVDKLNLSAVVVPATERIPTSVAEALKDPRWRKAMCDEINAQLRNHTWDLHSPVHAANVVGCRWVFTIKRKADGSVDRFKARLVAKGFTQQHGLDYQDTYSPVVKPATIRLVLSVAISNQWPIRQFDVNNAFLQGKLDETVYMMQPPGFINQDNPKAVCKLNKAIYGLKQAPRAWYTELKRFLLSSGFKNSLADASLFIYNQNGTLLYMLVYVDDIVLTGNNIQQMERFIKALSTRFSLKDLGSLSYFLGIEAHRTSHGLLLTQHRYIADLL</sequence>
<feature type="domain" description="Reverse transcriptase Ty1/copia-type" evidence="2">
    <location>
        <begin position="225"/>
        <end position="451"/>
    </location>
</feature>
<feature type="region of interest" description="Disordered" evidence="1">
    <location>
        <begin position="93"/>
        <end position="181"/>
    </location>
</feature>
<dbReference type="InterPro" id="IPR013103">
    <property type="entry name" value="RVT_2"/>
</dbReference>
<dbReference type="Proteomes" id="UP001295469">
    <property type="component" value="Chromosome A07"/>
</dbReference>
<proteinExistence type="predicted"/>
<evidence type="ECO:0000259" key="2">
    <source>
        <dbReference type="Pfam" id="PF07727"/>
    </source>
</evidence>
<dbReference type="PANTHER" id="PTHR43383:SF2">
    <property type="entry name" value="AMIDOHYDROLASE 2 FAMILY PROTEIN"/>
    <property type="match status" value="1"/>
</dbReference>
<reference evidence="4" key="1">
    <citation type="submission" date="2021-01" db="EMBL/GenBank/DDBJ databases">
        <authorList>
            <consortium name="Genoscope - CEA"/>
            <person name="William W."/>
        </authorList>
    </citation>
    <scope>NUCLEOTIDE SEQUENCE</scope>
</reference>
<dbReference type="InterPro" id="IPR043502">
    <property type="entry name" value="DNA/RNA_pol_sf"/>
</dbReference>
<feature type="non-terminal residue" evidence="4">
    <location>
        <position position="452"/>
    </location>
</feature>
<feature type="non-terminal residue" evidence="4">
    <location>
        <position position="1"/>
    </location>
</feature>
<name>A0A816ZAV1_BRANA</name>
<protein>
    <submittedName>
        <fullName evidence="4">(rape) hypothetical protein</fullName>
    </submittedName>
</protein>
<dbReference type="AlphaFoldDB" id="A0A816ZAV1"/>
<organism evidence="4">
    <name type="scientific">Brassica napus</name>
    <name type="common">Rape</name>
    <dbReference type="NCBI Taxonomy" id="3708"/>
    <lineage>
        <taxon>Eukaryota</taxon>
        <taxon>Viridiplantae</taxon>
        <taxon>Streptophyta</taxon>
        <taxon>Embryophyta</taxon>
        <taxon>Tracheophyta</taxon>
        <taxon>Spermatophyta</taxon>
        <taxon>Magnoliopsida</taxon>
        <taxon>eudicotyledons</taxon>
        <taxon>Gunneridae</taxon>
        <taxon>Pentapetalae</taxon>
        <taxon>rosids</taxon>
        <taxon>malvids</taxon>
        <taxon>Brassicales</taxon>
        <taxon>Brassicaceae</taxon>
        <taxon>Brassiceae</taxon>
        <taxon>Brassica</taxon>
    </lineage>
</organism>
<dbReference type="InterPro" id="IPR057670">
    <property type="entry name" value="SH3_retrovirus"/>
</dbReference>
<evidence type="ECO:0000313" key="4">
    <source>
        <dbReference type="EMBL" id="CAF2200969.1"/>
    </source>
</evidence>
<dbReference type="PANTHER" id="PTHR43383">
    <property type="entry name" value="NODULIN 6"/>
    <property type="match status" value="1"/>
</dbReference>
<dbReference type="SUPFAM" id="SSF56672">
    <property type="entry name" value="DNA/RNA polymerases"/>
    <property type="match status" value="1"/>
</dbReference>
<evidence type="ECO:0000256" key="1">
    <source>
        <dbReference type="SAM" id="MobiDB-lite"/>
    </source>
</evidence>
<dbReference type="Pfam" id="PF07727">
    <property type="entry name" value="RVT_2"/>
    <property type="match status" value="1"/>
</dbReference>